<dbReference type="EMBL" id="WOSW01000077">
    <property type="protein sequence ID" value="NHO34351.1"/>
    <property type="molecule type" value="Genomic_DNA"/>
</dbReference>
<dbReference type="Gene3D" id="3.40.50.720">
    <property type="entry name" value="NAD(P)-binding Rossmann-like Domain"/>
    <property type="match status" value="1"/>
</dbReference>
<comment type="caution">
    <text evidence="1">The sequence shown here is derived from an EMBL/GenBank/DDBJ whole genome shotgun (WGS) entry which is preliminary data.</text>
</comment>
<proteinExistence type="predicted"/>
<reference evidence="1 2" key="1">
    <citation type="journal article" date="2020" name="Int. J. Syst. Evol. Microbiol.">
        <title>Novel acetic acid bacteria from cider fermentations: Acetobacter conturbans sp. nov. and Acetobacter fallax sp. nov.</title>
        <authorList>
            <person name="Sombolestani A.S."/>
            <person name="Cleenwerck I."/>
            <person name="Cnockaert M."/>
            <person name="Borremans W."/>
            <person name="Wieme A.D."/>
            <person name="De Vuyst L."/>
            <person name="Vandamme P."/>
        </authorList>
    </citation>
    <scope>NUCLEOTIDE SEQUENCE [LARGE SCALE GENOMIC DNA]</scope>
    <source>
        <strain evidence="1 2">LMG 1637</strain>
    </source>
</reference>
<dbReference type="InterPro" id="IPR036291">
    <property type="entry name" value="NAD(P)-bd_dom_sf"/>
</dbReference>
<dbReference type="RefSeq" id="WP_173578755.1">
    <property type="nucleotide sequence ID" value="NZ_WOSW01000077.1"/>
</dbReference>
<protein>
    <recommendedName>
        <fullName evidence="3">NAD-dependent epimerase/dehydratase domain-containing protein</fullName>
    </recommendedName>
</protein>
<sequence>MTQDALIGHTGFVGGNLLKQRDFKNLYNSKNIADIKGQEFGDVVCAGVMAVKWWANQNPDEDQARIEALIADLDTITTDHFTLISTVDVYGVPAGLTENDKPTREGLHPYGANRLMLEKWVAKRFDSHQIVRLPALFGTGLKKNVIFDMMTGHMLEVINGYSTFQWYPLRRLAHDLATTRRCGVVNLVTEPVATETIRARFFHNRIIGDKAASEQHYDLRTKFGSLFGETNYILSQDNVLSEMEIFLNSCRTAGDDA</sequence>
<dbReference type="Proteomes" id="UP000615326">
    <property type="component" value="Unassembled WGS sequence"/>
</dbReference>
<evidence type="ECO:0000313" key="1">
    <source>
        <dbReference type="EMBL" id="NHO34351.1"/>
    </source>
</evidence>
<evidence type="ECO:0008006" key="3">
    <source>
        <dbReference type="Google" id="ProtNLM"/>
    </source>
</evidence>
<gene>
    <name evidence="1" type="ORF">GOB84_17885</name>
</gene>
<accession>A0ABX0KE07</accession>
<dbReference type="SUPFAM" id="SSF51735">
    <property type="entry name" value="NAD(P)-binding Rossmann-fold domains"/>
    <property type="match status" value="1"/>
</dbReference>
<evidence type="ECO:0000313" key="2">
    <source>
        <dbReference type="Proteomes" id="UP000615326"/>
    </source>
</evidence>
<organism evidence="1 2">
    <name type="scientific">Acetobacter fallax</name>
    <dbReference type="NCBI Taxonomy" id="1737473"/>
    <lineage>
        <taxon>Bacteria</taxon>
        <taxon>Pseudomonadati</taxon>
        <taxon>Pseudomonadota</taxon>
        <taxon>Alphaproteobacteria</taxon>
        <taxon>Acetobacterales</taxon>
        <taxon>Acetobacteraceae</taxon>
        <taxon>Acetobacter</taxon>
    </lineage>
</organism>
<name>A0ABX0KE07_9PROT</name>
<keyword evidence="2" id="KW-1185">Reference proteome</keyword>